<evidence type="ECO:0000313" key="1">
    <source>
        <dbReference type="EMBL" id="MDL0089139.1"/>
    </source>
</evidence>
<dbReference type="EMBL" id="JANURM010000008">
    <property type="protein sequence ID" value="MDL0089139.1"/>
    <property type="molecule type" value="Genomic_DNA"/>
</dbReference>
<keyword evidence="2" id="KW-1185">Reference proteome</keyword>
<reference evidence="1" key="2">
    <citation type="journal article" date="2023" name="Microorganisms">
        <title>Isolation and Genomic Characteristics of Cat-Borne Campylobacter felis sp. nov. and Sheep-Borne Campylobacter ovis sp. nov.</title>
        <authorList>
            <person name="Wang H."/>
            <person name="Li Y."/>
            <person name="Gu Y."/>
            <person name="Zhou G."/>
            <person name="Chen X."/>
            <person name="Zhang X."/>
            <person name="Shao Z."/>
            <person name="Zhang J."/>
            <person name="Zhang M."/>
        </authorList>
    </citation>
    <scope>NUCLEOTIDE SEQUENCE</scope>
    <source>
        <strain evidence="1">PS10</strain>
    </source>
</reference>
<protein>
    <submittedName>
        <fullName evidence="1">Uncharacterized protein</fullName>
    </submittedName>
</protein>
<organism evidence="1 2">
    <name type="scientific">Campylobacter gastrosuis</name>
    <dbReference type="NCBI Taxonomy" id="2974576"/>
    <lineage>
        <taxon>Bacteria</taxon>
        <taxon>Pseudomonadati</taxon>
        <taxon>Campylobacterota</taxon>
        <taxon>Epsilonproteobacteria</taxon>
        <taxon>Campylobacterales</taxon>
        <taxon>Campylobacteraceae</taxon>
        <taxon>Campylobacter</taxon>
    </lineage>
</organism>
<proteinExistence type="predicted"/>
<name>A0ABT7HQL9_9BACT</name>
<dbReference type="Proteomes" id="UP001173801">
    <property type="component" value="Unassembled WGS sequence"/>
</dbReference>
<evidence type="ECO:0000313" key="2">
    <source>
        <dbReference type="Proteomes" id="UP001173801"/>
    </source>
</evidence>
<accession>A0ABT7HQL9</accession>
<comment type="caution">
    <text evidence="1">The sequence shown here is derived from an EMBL/GenBank/DDBJ whole genome shotgun (WGS) entry which is preliminary data.</text>
</comment>
<dbReference type="RefSeq" id="WP_284937796.1">
    <property type="nucleotide sequence ID" value="NZ_JANURM010000008.1"/>
</dbReference>
<gene>
    <name evidence="1" type="ORF">NYG85_07155</name>
</gene>
<reference evidence="1" key="1">
    <citation type="submission" date="2022-08" db="EMBL/GenBank/DDBJ databases">
        <authorList>
            <person name="Wang H."/>
        </authorList>
    </citation>
    <scope>NUCLEOTIDE SEQUENCE</scope>
    <source>
        <strain evidence="1">PS10</strain>
    </source>
</reference>
<sequence length="50" mass="5696">MVKYSIGVTSDDDNKTLIRLRNGGFLKTSLKANKEYEIWAKTEAKSFGRD</sequence>